<dbReference type="Gene3D" id="1.10.10.60">
    <property type="entry name" value="Homeodomain-like"/>
    <property type="match status" value="1"/>
</dbReference>
<evidence type="ECO:0000313" key="14">
    <source>
        <dbReference type="Proteomes" id="UP000516314"/>
    </source>
</evidence>
<dbReference type="Pfam" id="PF00249">
    <property type="entry name" value="Myb_DNA-binding"/>
    <property type="match status" value="1"/>
</dbReference>
<dbReference type="PROSITE" id="PS50966">
    <property type="entry name" value="ZF_SWIM"/>
    <property type="match status" value="1"/>
</dbReference>
<reference evidence="13 14" key="1">
    <citation type="submission" date="2020-09" db="EMBL/GenBank/DDBJ databases">
        <authorList>
            <person name="Ashkenazy H."/>
        </authorList>
    </citation>
    <scope>NUCLEOTIDE SEQUENCE [LARGE SCALE GENOMIC DNA]</scope>
    <source>
        <strain evidence="14">cv. Cdm-0</strain>
    </source>
</reference>
<dbReference type="InterPro" id="IPR018289">
    <property type="entry name" value="MULE_transposase_dom"/>
</dbReference>
<name>A0A7G2E8Y4_ARATH</name>
<dbReference type="InterPro" id="IPR001005">
    <property type="entry name" value="SANT/Myb"/>
</dbReference>
<dbReference type="SMART" id="SM00717">
    <property type="entry name" value="SANT"/>
    <property type="match status" value="1"/>
</dbReference>
<organism evidence="13 14">
    <name type="scientific">Arabidopsis thaliana</name>
    <name type="common">Mouse-ear cress</name>
    <dbReference type="NCBI Taxonomy" id="3702"/>
    <lineage>
        <taxon>Eukaryota</taxon>
        <taxon>Viridiplantae</taxon>
        <taxon>Streptophyta</taxon>
        <taxon>Embryophyta</taxon>
        <taxon>Tracheophyta</taxon>
        <taxon>Spermatophyta</taxon>
        <taxon>Magnoliopsida</taxon>
        <taxon>eudicotyledons</taxon>
        <taxon>Gunneridae</taxon>
        <taxon>Pentapetalae</taxon>
        <taxon>rosids</taxon>
        <taxon>malvids</taxon>
        <taxon>Brassicales</taxon>
        <taxon>Brassicaceae</taxon>
        <taxon>Camelineae</taxon>
        <taxon>Arabidopsis</taxon>
    </lineage>
</organism>
<evidence type="ECO:0000256" key="6">
    <source>
        <dbReference type="ARBA" id="ARBA00023163"/>
    </source>
</evidence>
<dbReference type="PROSITE" id="PS50090">
    <property type="entry name" value="MYB_LIKE"/>
    <property type="match status" value="1"/>
</dbReference>
<feature type="compositionally biased region" description="Polar residues" evidence="9">
    <location>
        <begin position="129"/>
        <end position="139"/>
    </location>
</feature>
<evidence type="ECO:0000256" key="5">
    <source>
        <dbReference type="ARBA" id="ARBA00023015"/>
    </source>
</evidence>
<comment type="subcellular location">
    <subcellularLocation>
        <location evidence="1">Nucleus</location>
    </subcellularLocation>
</comment>
<evidence type="ECO:0000256" key="4">
    <source>
        <dbReference type="ARBA" id="ARBA00022833"/>
    </source>
</evidence>
<keyword evidence="5" id="KW-0805">Transcription regulation</keyword>
<keyword evidence="3 8" id="KW-0863">Zinc-finger</keyword>
<dbReference type="EMBL" id="LR881467">
    <property type="protein sequence ID" value="CAD5318457.1"/>
    <property type="molecule type" value="Genomic_DNA"/>
</dbReference>
<dbReference type="Proteomes" id="UP000516314">
    <property type="component" value="Chromosome 2"/>
</dbReference>
<dbReference type="PANTHER" id="PTHR31973">
    <property type="entry name" value="POLYPROTEIN, PUTATIVE-RELATED"/>
    <property type="match status" value="1"/>
</dbReference>
<evidence type="ECO:0000259" key="10">
    <source>
        <dbReference type="PROSITE" id="PS50090"/>
    </source>
</evidence>
<accession>A0A7G2E8Y4</accession>
<dbReference type="PROSITE" id="PS51294">
    <property type="entry name" value="HTH_MYB"/>
    <property type="match status" value="1"/>
</dbReference>
<keyword evidence="6" id="KW-0804">Transcription</keyword>
<dbReference type="AlphaFoldDB" id="A0A7G2E8Y4"/>
<evidence type="ECO:0000256" key="3">
    <source>
        <dbReference type="ARBA" id="ARBA00022771"/>
    </source>
</evidence>
<proteinExistence type="predicted"/>
<dbReference type="GO" id="GO:0005634">
    <property type="term" value="C:nucleus"/>
    <property type="evidence" value="ECO:0007669"/>
    <property type="project" value="UniProtKB-SubCell"/>
</dbReference>
<feature type="domain" description="SWIM-type" evidence="11">
    <location>
        <begin position="662"/>
        <end position="694"/>
    </location>
</feature>
<dbReference type="InterPro" id="IPR017930">
    <property type="entry name" value="Myb_dom"/>
</dbReference>
<dbReference type="InterPro" id="IPR009057">
    <property type="entry name" value="Homeodomain-like_sf"/>
</dbReference>
<keyword evidence="7" id="KW-0539">Nucleus</keyword>
<dbReference type="SMART" id="SM00575">
    <property type="entry name" value="ZnF_PMZ"/>
    <property type="match status" value="1"/>
</dbReference>
<protein>
    <submittedName>
        <fullName evidence="13">(thale cress) hypothetical protein</fullName>
    </submittedName>
</protein>
<keyword evidence="4" id="KW-0862">Zinc</keyword>
<dbReference type="Pfam" id="PF03108">
    <property type="entry name" value="DBD_Tnp_Mut"/>
    <property type="match status" value="1"/>
</dbReference>
<dbReference type="Pfam" id="PF10551">
    <property type="entry name" value="MULE"/>
    <property type="match status" value="1"/>
</dbReference>
<feature type="domain" description="HTH myb-type" evidence="12">
    <location>
        <begin position="60"/>
        <end position="110"/>
    </location>
</feature>
<evidence type="ECO:0000259" key="11">
    <source>
        <dbReference type="PROSITE" id="PS50966"/>
    </source>
</evidence>
<dbReference type="InterPro" id="IPR006564">
    <property type="entry name" value="Znf_PMZ"/>
</dbReference>
<keyword evidence="2" id="KW-0479">Metal-binding</keyword>
<dbReference type="InterPro" id="IPR007527">
    <property type="entry name" value="Znf_SWIM"/>
</dbReference>
<dbReference type="PANTHER" id="PTHR31973:SF187">
    <property type="entry name" value="MUTATOR TRANSPOSASE MUDRA PROTEIN"/>
    <property type="match status" value="1"/>
</dbReference>
<dbReference type="GO" id="GO:0008270">
    <property type="term" value="F:zinc ion binding"/>
    <property type="evidence" value="ECO:0007669"/>
    <property type="project" value="UniProtKB-KW"/>
</dbReference>
<dbReference type="CDD" id="cd00167">
    <property type="entry name" value="SANT"/>
    <property type="match status" value="1"/>
</dbReference>
<evidence type="ECO:0000256" key="7">
    <source>
        <dbReference type="ARBA" id="ARBA00023242"/>
    </source>
</evidence>
<dbReference type="SUPFAM" id="SSF46689">
    <property type="entry name" value="Homeodomain-like"/>
    <property type="match status" value="1"/>
</dbReference>
<evidence type="ECO:0000256" key="1">
    <source>
        <dbReference type="ARBA" id="ARBA00004123"/>
    </source>
</evidence>
<evidence type="ECO:0000256" key="2">
    <source>
        <dbReference type="ARBA" id="ARBA00022723"/>
    </source>
</evidence>
<dbReference type="InterPro" id="IPR004332">
    <property type="entry name" value="Transposase_MuDR"/>
</dbReference>
<dbReference type="Pfam" id="PF04434">
    <property type="entry name" value="SWIM"/>
    <property type="match status" value="1"/>
</dbReference>
<dbReference type="FunFam" id="1.10.10.60:FF:000016">
    <property type="entry name" value="Transcriptional activator Myb isoform A"/>
    <property type="match status" value="1"/>
</dbReference>
<feature type="region of interest" description="Disordered" evidence="9">
    <location>
        <begin position="117"/>
        <end position="148"/>
    </location>
</feature>
<evidence type="ECO:0000313" key="13">
    <source>
        <dbReference type="EMBL" id="CAD5318457.1"/>
    </source>
</evidence>
<gene>
    <name evidence="13" type="ORF">AT9943_LOCUS6690</name>
</gene>
<evidence type="ECO:0000256" key="8">
    <source>
        <dbReference type="PROSITE-ProRule" id="PRU00325"/>
    </source>
</evidence>
<evidence type="ECO:0000259" key="12">
    <source>
        <dbReference type="PROSITE" id="PS51294"/>
    </source>
</evidence>
<feature type="domain" description="Myb-like" evidence="10">
    <location>
        <begin position="55"/>
        <end position="106"/>
    </location>
</feature>
<sequence length="784" mass="91916">MKIEIQCMENRQPLAASCSSASEGSGCFFLKSPEIATPATVSSFPRLICRRTSGPMRRAKGGWTPEEDETLRRAVEKYKGKRWKKIAEFFPERTEVQCLHRWQKVLNPELVKGPWTQERRDPVRRSRRLSQASAKSNPTEAEPILIPSVDEANRKKRKRKKVVEVDIEEDHKRVGNNEEHGGEEQWDIDIVSVQQEDDRKRRKTKAMVTVVTISGMTRGFQNQCTIVMMKKFMTPEFDDPEELLRLGKTFNIPEDFKIAILGYSLKTRYDIKLYRSQSLRVGAKCTNTDVKCQWRCYCSYDKKKQKMQVKIFVDEHSCVRSGYSKMLKQGTIAWLYRDRLIKNPKITKKEMVDEIQREYKLTVTEDQCSKAKTIVMRERKATHQEHFSRIWDYQAEIFRTNPGTKFEIETIPGPTIGSLQRFYRLFICFKSQKDSWKQTCRPIIGIDGAFLKWDIKGHLLAATGRDGDNRIVPIAWAVVEIENDDNWDWFVRQLSESLDLQDGRSVAIISDKQSGLVKAIHTVIPQAEHRQYARHIMDNWKKNSHDMELQRLFWKTNPLTWSRAFFRIGSCCNDNLNNLSESFNRTIRNARRKPLLDMLEDIRRQCMVRNEKRFVIADRLKSRFTKRAHMEIEKMIDGAAVFDRWMARHNRIEVRVGLDDSFSVDMNDRTCGCRKWQMTGIPCIHAASVIIGNRQKVEDFVSDWYTTYMWKQTYYDGIMPVQGKMLWPIVNRVGVLPPPWRRGNPGRPKNHDRRKGIYESATASTSRFEDYLVWAWTIMARITR</sequence>
<evidence type="ECO:0000256" key="9">
    <source>
        <dbReference type="SAM" id="MobiDB-lite"/>
    </source>
</evidence>